<reference evidence="3 4" key="1">
    <citation type="submission" date="2024-01" db="EMBL/GenBank/DDBJ databases">
        <title>The genomes of 5 underutilized Papilionoideae crops provide insights into root nodulation and disease resistanc.</title>
        <authorList>
            <person name="Yuan L."/>
        </authorList>
    </citation>
    <scope>NUCLEOTIDE SEQUENCE [LARGE SCALE GENOMIC DNA]</scope>
    <source>
        <strain evidence="3">ZHUSHIDOU_FW_LH</strain>
        <tissue evidence="3">Leaf</tissue>
    </source>
</reference>
<keyword evidence="2" id="KW-0812">Transmembrane</keyword>
<name>A0AAN9E4N2_CROPI</name>
<sequence length="255" mass="28222">MNKGVQSTQRPPHYPTPAAPYSGHPRQPYQQARPAAAANNNYSDMSREYNNFANNDSVIDNSPTCGCWRVSKYCLAFLVCVVLLFMVVGWNLNPLFAVYKVESLSVSNFSTDPVLTGIWNISFTVYNPNEYGATVFPEYKVEIIHNASVIAVAYSNETFKLVKFEHRQCDLEAITNSTVLDALADPMAVLEAIKNEQASTGSITINMLTTSTADTDRTHYLAYCADLKLVFLNSSAGTLDNSSQQKLCHANVTTY</sequence>
<dbReference type="Proteomes" id="UP001372338">
    <property type="component" value="Unassembled WGS sequence"/>
</dbReference>
<proteinExistence type="predicted"/>
<dbReference type="EMBL" id="JAYWIO010000008">
    <property type="protein sequence ID" value="KAK7244823.1"/>
    <property type="molecule type" value="Genomic_DNA"/>
</dbReference>
<comment type="caution">
    <text evidence="3">The sequence shown here is derived from an EMBL/GenBank/DDBJ whole genome shotgun (WGS) entry which is preliminary data.</text>
</comment>
<feature type="region of interest" description="Disordered" evidence="1">
    <location>
        <begin position="1"/>
        <end position="37"/>
    </location>
</feature>
<organism evidence="3 4">
    <name type="scientific">Crotalaria pallida</name>
    <name type="common">Smooth rattlebox</name>
    <name type="synonym">Crotalaria striata</name>
    <dbReference type="NCBI Taxonomy" id="3830"/>
    <lineage>
        <taxon>Eukaryota</taxon>
        <taxon>Viridiplantae</taxon>
        <taxon>Streptophyta</taxon>
        <taxon>Embryophyta</taxon>
        <taxon>Tracheophyta</taxon>
        <taxon>Spermatophyta</taxon>
        <taxon>Magnoliopsida</taxon>
        <taxon>eudicotyledons</taxon>
        <taxon>Gunneridae</taxon>
        <taxon>Pentapetalae</taxon>
        <taxon>rosids</taxon>
        <taxon>fabids</taxon>
        <taxon>Fabales</taxon>
        <taxon>Fabaceae</taxon>
        <taxon>Papilionoideae</taxon>
        <taxon>50 kb inversion clade</taxon>
        <taxon>genistoids sensu lato</taxon>
        <taxon>core genistoids</taxon>
        <taxon>Crotalarieae</taxon>
        <taxon>Crotalaria</taxon>
    </lineage>
</organism>
<feature type="compositionally biased region" description="Low complexity" evidence="1">
    <location>
        <begin position="25"/>
        <end position="37"/>
    </location>
</feature>
<evidence type="ECO:0000256" key="2">
    <source>
        <dbReference type="SAM" id="Phobius"/>
    </source>
</evidence>
<evidence type="ECO:0000313" key="3">
    <source>
        <dbReference type="EMBL" id="KAK7244823.1"/>
    </source>
</evidence>
<keyword evidence="4" id="KW-1185">Reference proteome</keyword>
<dbReference type="AlphaFoldDB" id="A0AAN9E4N2"/>
<protein>
    <recommendedName>
        <fullName evidence="5">Late embryogenesis abundant protein LEA-2 subgroup domain-containing protein</fullName>
    </recommendedName>
</protein>
<feature type="transmembrane region" description="Helical" evidence="2">
    <location>
        <begin position="73"/>
        <end position="92"/>
    </location>
</feature>
<accession>A0AAN9E4N2</accession>
<feature type="compositionally biased region" description="Polar residues" evidence="1">
    <location>
        <begin position="1"/>
        <end position="10"/>
    </location>
</feature>
<keyword evidence="2" id="KW-1133">Transmembrane helix</keyword>
<keyword evidence="2" id="KW-0472">Membrane</keyword>
<evidence type="ECO:0000313" key="4">
    <source>
        <dbReference type="Proteomes" id="UP001372338"/>
    </source>
</evidence>
<evidence type="ECO:0008006" key="5">
    <source>
        <dbReference type="Google" id="ProtNLM"/>
    </source>
</evidence>
<evidence type="ECO:0000256" key="1">
    <source>
        <dbReference type="SAM" id="MobiDB-lite"/>
    </source>
</evidence>
<gene>
    <name evidence="3" type="ORF">RIF29_39650</name>
</gene>